<sequence>MRDGKYTGLAVAVVLAGVLASCSGSGDRSGGGSGGSGDDRGGAALSVGKVKEMAADPGDTCPVSYDMAAATKAAGIKERVKKGKVEGESPDKSDPQAPLNSFRGALVNCAYRIGEERVHVFTVGTGKGTAVNVLLPQIQHDAGMDMEALKAYAAKANEAPRGKPLLTPSGNVASVRLPVAGKGDVALIFGIGDGGTEKSEVTKAQVTDVARELAVQAGS</sequence>
<organism evidence="2 3">
    <name type="scientific">Streptomyces iconiensis</name>
    <dbReference type="NCBI Taxonomy" id="1384038"/>
    <lineage>
        <taxon>Bacteria</taxon>
        <taxon>Bacillati</taxon>
        <taxon>Actinomycetota</taxon>
        <taxon>Actinomycetes</taxon>
        <taxon>Kitasatosporales</taxon>
        <taxon>Streptomycetaceae</taxon>
        <taxon>Streptomyces</taxon>
    </lineage>
</organism>
<evidence type="ECO:0000256" key="1">
    <source>
        <dbReference type="SAM" id="MobiDB-lite"/>
    </source>
</evidence>
<feature type="compositionally biased region" description="Basic and acidic residues" evidence="1">
    <location>
        <begin position="80"/>
        <end position="94"/>
    </location>
</feature>
<dbReference type="PROSITE" id="PS51257">
    <property type="entry name" value="PROKAR_LIPOPROTEIN"/>
    <property type="match status" value="1"/>
</dbReference>
<feature type="compositionally biased region" description="Gly residues" evidence="1">
    <location>
        <begin position="27"/>
        <end position="36"/>
    </location>
</feature>
<accession>A0ABT6ZXI9</accession>
<feature type="region of interest" description="Disordered" evidence="1">
    <location>
        <begin position="80"/>
        <end position="99"/>
    </location>
</feature>
<feature type="region of interest" description="Disordered" evidence="1">
    <location>
        <begin position="23"/>
        <end position="45"/>
    </location>
</feature>
<protein>
    <recommendedName>
        <fullName evidence="4">DUF3558 domain-containing protein</fullName>
    </recommendedName>
</protein>
<keyword evidence="3" id="KW-1185">Reference proteome</keyword>
<comment type="caution">
    <text evidence="2">The sequence shown here is derived from an EMBL/GenBank/DDBJ whole genome shotgun (WGS) entry which is preliminary data.</text>
</comment>
<evidence type="ECO:0008006" key="4">
    <source>
        <dbReference type="Google" id="ProtNLM"/>
    </source>
</evidence>
<reference evidence="2 3" key="1">
    <citation type="submission" date="2023-05" db="EMBL/GenBank/DDBJ databases">
        <title>Streptantibioticus silvisoli sp. nov., acidotolerant actinomycetes 1 from pine litter.</title>
        <authorList>
            <person name="Swiecimska M."/>
            <person name="Golinska P."/>
            <person name="Sangal V."/>
            <person name="Wachnowicz B."/>
            <person name="Goodfellow M."/>
        </authorList>
    </citation>
    <scope>NUCLEOTIDE SEQUENCE [LARGE SCALE GENOMIC DNA]</scope>
    <source>
        <strain evidence="2 3">DSM 42109</strain>
    </source>
</reference>
<name>A0ABT6ZXI9_9ACTN</name>
<dbReference type="RefSeq" id="WP_274039530.1">
    <property type="nucleotide sequence ID" value="NZ_JANCPR020000014.1"/>
</dbReference>
<dbReference type="EMBL" id="JANCPR020000014">
    <property type="protein sequence ID" value="MDJ1133524.1"/>
    <property type="molecule type" value="Genomic_DNA"/>
</dbReference>
<dbReference type="Proteomes" id="UP001214441">
    <property type="component" value="Unassembled WGS sequence"/>
</dbReference>
<gene>
    <name evidence="2" type="ORF">NMN56_016440</name>
</gene>
<proteinExistence type="predicted"/>
<evidence type="ECO:0000313" key="2">
    <source>
        <dbReference type="EMBL" id="MDJ1133524.1"/>
    </source>
</evidence>
<evidence type="ECO:0000313" key="3">
    <source>
        <dbReference type="Proteomes" id="UP001214441"/>
    </source>
</evidence>